<gene>
    <name evidence="1" type="ORF">KEH51_09830</name>
</gene>
<sequence length="36" mass="3978">MCKRIIESFNGTIEFSSKPLVGTTVTISLPLIKDHT</sequence>
<reference evidence="1" key="1">
    <citation type="submission" date="2021-04" db="EMBL/GenBank/DDBJ databases">
        <title>Whole genome sequencing of Enterococci isolates from hospitalized patients.</title>
        <authorList>
            <person name="Ogoti B.M."/>
            <person name="Onyambu F.G."/>
        </authorList>
    </citation>
    <scope>NUCLEOTIDE SEQUENCE</scope>
    <source>
        <strain evidence="1">242</strain>
    </source>
</reference>
<organism evidence="1 2">
    <name type="scientific">Peribacillus frigoritolerans</name>
    <dbReference type="NCBI Taxonomy" id="450367"/>
    <lineage>
        <taxon>Bacteria</taxon>
        <taxon>Bacillati</taxon>
        <taxon>Bacillota</taxon>
        <taxon>Bacilli</taxon>
        <taxon>Bacillales</taxon>
        <taxon>Bacillaceae</taxon>
        <taxon>Peribacillus</taxon>
    </lineage>
</organism>
<comment type="caution">
    <text evidence="1">The sequence shown here is derived from an EMBL/GenBank/DDBJ whole genome shotgun (WGS) entry which is preliminary data.</text>
</comment>
<protein>
    <submittedName>
        <fullName evidence="1">HAMP domain-containing histidine kinase</fullName>
    </submittedName>
</protein>
<dbReference type="AlphaFoldDB" id="A0A941FQ70"/>
<evidence type="ECO:0000313" key="2">
    <source>
        <dbReference type="Proteomes" id="UP000680045"/>
    </source>
</evidence>
<keyword evidence="1" id="KW-0808">Transferase</keyword>
<name>A0A941FQ70_9BACI</name>
<dbReference type="EMBL" id="JAGTPW010000014">
    <property type="protein sequence ID" value="MBR8644661.1"/>
    <property type="molecule type" value="Genomic_DNA"/>
</dbReference>
<dbReference type="Gene3D" id="3.30.565.10">
    <property type="entry name" value="Histidine kinase-like ATPase, C-terminal domain"/>
    <property type="match status" value="1"/>
</dbReference>
<keyword evidence="1" id="KW-0418">Kinase</keyword>
<dbReference type="InterPro" id="IPR036890">
    <property type="entry name" value="HATPase_C_sf"/>
</dbReference>
<accession>A0A941FQ70</accession>
<dbReference type="SUPFAM" id="SSF55874">
    <property type="entry name" value="ATPase domain of HSP90 chaperone/DNA topoisomerase II/histidine kinase"/>
    <property type="match status" value="1"/>
</dbReference>
<evidence type="ECO:0000313" key="1">
    <source>
        <dbReference type="EMBL" id="MBR8644661.1"/>
    </source>
</evidence>
<proteinExistence type="predicted"/>
<dbReference type="GO" id="GO:0016301">
    <property type="term" value="F:kinase activity"/>
    <property type="evidence" value="ECO:0007669"/>
    <property type="project" value="UniProtKB-KW"/>
</dbReference>
<dbReference type="Proteomes" id="UP000680045">
    <property type="component" value="Unassembled WGS sequence"/>
</dbReference>